<dbReference type="GO" id="GO:0140359">
    <property type="term" value="F:ABC-type transporter activity"/>
    <property type="evidence" value="ECO:0007669"/>
    <property type="project" value="InterPro"/>
</dbReference>
<keyword evidence="7 9" id="KW-0472">Membrane</keyword>
<feature type="domain" description="ABC transporter" evidence="10">
    <location>
        <begin position="1"/>
        <end position="224"/>
    </location>
</feature>
<dbReference type="SMART" id="SM00382">
    <property type="entry name" value="AAA"/>
    <property type="match status" value="2"/>
</dbReference>
<dbReference type="PROSITE" id="PS50893">
    <property type="entry name" value="ABC_TRANSPORTER_2"/>
    <property type="match status" value="2"/>
</dbReference>
<dbReference type="SUPFAM" id="SSF52540">
    <property type="entry name" value="P-loop containing nucleoside triphosphate hydrolases"/>
    <property type="match status" value="2"/>
</dbReference>
<keyword evidence="3 9" id="KW-0812">Transmembrane</keyword>
<feature type="domain" description="ABC transporter" evidence="10">
    <location>
        <begin position="680"/>
        <end position="923"/>
    </location>
</feature>
<feature type="transmembrane region" description="Helical" evidence="9">
    <location>
        <begin position="1162"/>
        <end position="1182"/>
    </location>
</feature>
<dbReference type="Pfam" id="PF01061">
    <property type="entry name" value="ABC2_membrane"/>
    <property type="match status" value="2"/>
</dbReference>
<reference evidence="11" key="1">
    <citation type="submission" date="2020-12" db="EMBL/GenBank/DDBJ databases">
        <authorList>
            <person name="Iha C."/>
        </authorList>
    </citation>
    <scope>NUCLEOTIDE SEQUENCE</scope>
</reference>
<evidence type="ECO:0000256" key="2">
    <source>
        <dbReference type="ARBA" id="ARBA00022448"/>
    </source>
</evidence>
<organism evidence="11 12">
    <name type="scientific">Ostreobium quekettii</name>
    <dbReference type="NCBI Taxonomy" id="121088"/>
    <lineage>
        <taxon>Eukaryota</taxon>
        <taxon>Viridiplantae</taxon>
        <taxon>Chlorophyta</taxon>
        <taxon>core chlorophytes</taxon>
        <taxon>Ulvophyceae</taxon>
        <taxon>TCBD clade</taxon>
        <taxon>Bryopsidales</taxon>
        <taxon>Ostreobineae</taxon>
        <taxon>Ostreobiaceae</taxon>
        <taxon>Ostreobium</taxon>
    </lineage>
</organism>
<comment type="subcellular location">
    <subcellularLocation>
        <location evidence="1">Membrane</location>
        <topology evidence="1">Multi-pass membrane protein</topology>
    </subcellularLocation>
</comment>
<feature type="region of interest" description="Disordered" evidence="8">
    <location>
        <begin position="615"/>
        <end position="634"/>
    </location>
</feature>
<feature type="transmembrane region" description="Helical" evidence="9">
    <location>
        <begin position="305"/>
        <end position="327"/>
    </location>
</feature>
<feature type="transmembrane region" description="Helical" evidence="9">
    <location>
        <begin position="478"/>
        <end position="495"/>
    </location>
</feature>
<accession>A0A8S1J2K4</accession>
<feature type="transmembrane region" description="Helical" evidence="9">
    <location>
        <begin position="548"/>
        <end position="569"/>
    </location>
</feature>
<dbReference type="InterPro" id="IPR003593">
    <property type="entry name" value="AAA+_ATPase"/>
</dbReference>
<dbReference type="PANTHER" id="PTHR48041">
    <property type="entry name" value="ABC TRANSPORTER G FAMILY MEMBER 28"/>
    <property type="match status" value="1"/>
</dbReference>
<dbReference type="GO" id="GO:0005524">
    <property type="term" value="F:ATP binding"/>
    <property type="evidence" value="ECO:0007669"/>
    <property type="project" value="UniProtKB-KW"/>
</dbReference>
<feature type="transmembrane region" description="Helical" evidence="9">
    <location>
        <begin position="339"/>
        <end position="360"/>
    </location>
</feature>
<keyword evidence="6 9" id="KW-1133">Transmembrane helix</keyword>
<feature type="transmembrane region" description="Helical" evidence="9">
    <location>
        <begin position="416"/>
        <end position="443"/>
    </location>
</feature>
<evidence type="ECO:0000256" key="4">
    <source>
        <dbReference type="ARBA" id="ARBA00022741"/>
    </source>
</evidence>
<evidence type="ECO:0000256" key="1">
    <source>
        <dbReference type="ARBA" id="ARBA00004141"/>
    </source>
</evidence>
<gene>
    <name evidence="11" type="ORF">OSTQU699_LOCUS3185</name>
</gene>
<evidence type="ECO:0000256" key="3">
    <source>
        <dbReference type="ARBA" id="ARBA00022692"/>
    </source>
</evidence>
<evidence type="ECO:0000256" key="8">
    <source>
        <dbReference type="SAM" id="MobiDB-lite"/>
    </source>
</evidence>
<evidence type="ECO:0000313" key="12">
    <source>
        <dbReference type="Proteomes" id="UP000708148"/>
    </source>
</evidence>
<dbReference type="EMBL" id="CAJHUC010000716">
    <property type="protein sequence ID" value="CAD7697824.1"/>
    <property type="molecule type" value="Genomic_DNA"/>
</dbReference>
<proteinExistence type="predicted"/>
<feature type="transmembrane region" description="Helical" evidence="9">
    <location>
        <begin position="449"/>
        <end position="469"/>
    </location>
</feature>
<dbReference type="PANTHER" id="PTHR48041:SF2">
    <property type="entry name" value="ATP-DEPENDENT PERMEASE-RELATED"/>
    <property type="match status" value="1"/>
</dbReference>
<evidence type="ECO:0000256" key="6">
    <source>
        <dbReference type="ARBA" id="ARBA00022989"/>
    </source>
</evidence>
<evidence type="ECO:0000259" key="10">
    <source>
        <dbReference type="PROSITE" id="PS50893"/>
    </source>
</evidence>
<comment type="caution">
    <text evidence="11">The sequence shown here is derived from an EMBL/GenBank/DDBJ whole genome shotgun (WGS) entry which is preliminary data.</text>
</comment>
<dbReference type="Proteomes" id="UP000708148">
    <property type="component" value="Unassembled WGS sequence"/>
</dbReference>
<evidence type="ECO:0000256" key="9">
    <source>
        <dbReference type="SAM" id="Phobius"/>
    </source>
</evidence>
<dbReference type="PROSITE" id="PS00211">
    <property type="entry name" value="ABC_TRANSPORTER_1"/>
    <property type="match status" value="2"/>
</dbReference>
<feature type="transmembrane region" description="Helical" evidence="9">
    <location>
        <begin position="1048"/>
        <end position="1068"/>
    </location>
</feature>
<dbReference type="CDD" id="cd03213">
    <property type="entry name" value="ABCG_EPDR"/>
    <property type="match status" value="1"/>
</dbReference>
<protein>
    <recommendedName>
        <fullName evidence="10">ABC transporter domain-containing protein</fullName>
    </recommendedName>
</protein>
<dbReference type="Gene3D" id="3.40.50.300">
    <property type="entry name" value="P-loop containing nucleotide triphosphate hydrolases"/>
    <property type="match status" value="2"/>
</dbReference>
<evidence type="ECO:0000256" key="7">
    <source>
        <dbReference type="ARBA" id="ARBA00023136"/>
    </source>
</evidence>
<keyword evidence="5" id="KW-0067">ATP-binding</keyword>
<keyword evidence="4" id="KW-0547">Nucleotide-binding</keyword>
<feature type="transmembrane region" description="Helical" evidence="9">
    <location>
        <begin position="380"/>
        <end position="404"/>
    </location>
</feature>
<name>A0A8S1J2K4_9CHLO</name>
<feature type="transmembrane region" description="Helical" evidence="9">
    <location>
        <begin position="1013"/>
        <end position="1036"/>
    </location>
</feature>
<sequence>MQKERGGSMFAILGPSGAGKTSLLDVLAGRRRGGVSGTVYVNGNKFDLRTKASYISSLVGYVYQDDILPGTSTVFEYLMFHSSLRLPPSVGHKEREWRATHLIDSLGLGRVAHSFIGDQFTRGLSGGEKRRVSIACEMLTSPSILFLDEPTTGLDSTNASKVVDILVDLSTANVNVIFSVHQPRADLFELVDRVLLLSSDGQTAYSGPAAFAERYFGALGYGLRQRGSYFMDYMLDVMIKAPAAEVDQLVEKFHTSDIFTDEKRIIHRMNLSPVELPSPIFRASYIRQLRCLSTRLLRNSIRHPLVISLNLVATFVVALFLGAMFWDTGTNTEGIQSRLGVLFFLILYFAAMSLSSLPIWRAEKLLFMRERAAGAYGTPAYFAAVLAFDLIPLRVIPPIFFGLFSYWMIGLHERCALCIVAFIGLLVMINMVASLMSMMIGAATPSNSVANAVGSLVIMVSLLFGGFLVNKDEIHDHVSWLVSAFANLSYFNFGYEALAVNEFDKAPVDFIFTAPITFKGQKLPPLRIQGDMVLCEFGFNKDQFFVDLMLLACIGGACALATFFLLLAAGRGWCLFGAPSSPRVQQGDVWHKGRLRADTQLQELNRIAGADATTPLLSEDSAEDGSRENGGNVDASAAGSLVVRPWAVRYPSAEGTSTPELLGHNALILSWDNISCRVWTTLRQMERKILSQVSGIAGPPPGDSRTGSSLFAIMGPSGAGKTTLLDILSGRKMDMGVTGDIRLSGHRLSAPKLRKACGYVLQDDVLPGTSTVWEYIMFHAQLRLPRGTEAGKIEERVKQIMDDLGLNKVANSYIGDSMVRGLSGGEKRRVSIACELLTQPGVLILDEPTTGLDSTNATTVVDMLASLASSGTTVIMSIHQPRPNFFHLMQQLMILSGDGQVVYTGTVPQAHDHFTSLGYALDREGMSVVDFALDLVIRLPRGEVDWMVSQFLRSDIAKHNTIWRQTVNADAASGAGNAAIRAINGRAKYATDHKTQLKVLSSRFLNNLYRHPMLLFLNFAAASLMAVVVGAVYWNAGHDTPGIQNRMGSLFFITMYLALMSLSSLPLWDKERLLFVRERASGVYGTTSYFAAVLIFDVIPMRILPPCFFALSYWMIGYRMSPHGVWASLPYIGEFLMILILVNIVASTLSMLIGAAMPTASVANMVGGFIVLVASLLSGGFLSRKQMSSGTAISVVDTLSRLSYMRYGVEALLINEFHGTDGYFFTVSYHCIPMSGKQPKAAVTGDIILETFGFWHSFTDLRWDVLVLVAFMVANLALTYLLFKYRGRPGEPSIGGRLQQVIVKLLPARWRKPRSKRGLLLEERGAIDGHLEEEAGC</sequence>
<keyword evidence="2" id="KW-0813">Transport</keyword>
<feature type="transmembrane region" description="Helical" evidence="9">
    <location>
        <begin position="1135"/>
        <end position="1155"/>
    </location>
</feature>
<keyword evidence="12" id="KW-1185">Reference proteome</keyword>
<evidence type="ECO:0000256" key="5">
    <source>
        <dbReference type="ARBA" id="ARBA00022840"/>
    </source>
</evidence>
<feature type="transmembrane region" description="Helical" evidence="9">
    <location>
        <begin position="1265"/>
        <end position="1283"/>
    </location>
</feature>
<dbReference type="GO" id="GO:0016887">
    <property type="term" value="F:ATP hydrolysis activity"/>
    <property type="evidence" value="ECO:0007669"/>
    <property type="project" value="InterPro"/>
</dbReference>
<dbReference type="InterPro" id="IPR050352">
    <property type="entry name" value="ABCG_transporters"/>
</dbReference>
<dbReference type="InterPro" id="IPR003439">
    <property type="entry name" value="ABC_transporter-like_ATP-bd"/>
</dbReference>
<dbReference type="InterPro" id="IPR027417">
    <property type="entry name" value="P-loop_NTPase"/>
</dbReference>
<evidence type="ECO:0000313" key="11">
    <source>
        <dbReference type="EMBL" id="CAD7697824.1"/>
    </source>
</evidence>
<dbReference type="Pfam" id="PF00005">
    <property type="entry name" value="ABC_tran"/>
    <property type="match status" value="2"/>
</dbReference>
<dbReference type="InterPro" id="IPR017871">
    <property type="entry name" value="ABC_transporter-like_CS"/>
</dbReference>
<feature type="transmembrane region" description="Helical" evidence="9">
    <location>
        <begin position="1089"/>
        <end position="1115"/>
    </location>
</feature>
<dbReference type="GO" id="GO:0016020">
    <property type="term" value="C:membrane"/>
    <property type="evidence" value="ECO:0007669"/>
    <property type="project" value="UniProtKB-SubCell"/>
</dbReference>
<dbReference type="OrthoDB" id="567490at2759"/>
<dbReference type="InterPro" id="IPR013525">
    <property type="entry name" value="ABC2_TM"/>
</dbReference>